<dbReference type="InterPro" id="IPR010930">
    <property type="entry name" value="Flg_bb/hook_C_dom"/>
</dbReference>
<dbReference type="Pfam" id="PF22692">
    <property type="entry name" value="LlgE_F_G_D1"/>
    <property type="match status" value="1"/>
</dbReference>
<evidence type="ECO:0000256" key="1">
    <source>
        <dbReference type="ARBA" id="ARBA00004117"/>
    </source>
</evidence>
<dbReference type="AlphaFoldDB" id="A0A1B9F701"/>
<evidence type="ECO:0000256" key="4">
    <source>
        <dbReference type="RuleBase" id="RU362116"/>
    </source>
</evidence>
<evidence type="ECO:0000259" key="5">
    <source>
        <dbReference type="Pfam" id="PF06429"/>
    </source>
</evidence>
<keyword evidence="8" id="KW-1185">Reference proteome</keyword>
<dbReference type="InterPro" id="IPR020013">
    <property type="entry name" value="Flagellar_FlgE/F/G"/>
</dbReference>
<sequence length="228" mass="25378">MLEQKLSVLSNEVSNIKTPGFKRQRITFEEYFLKQVDATKRTAKGEVIKGDFSQGTLRETRNPFDFAIEGEGFFVVQTPSGIRYTRAGNFSLNAQNQLVTQEGYLVLGDGAPITLPDTTGKGIWLSSDGRFYVDETDTAGIDIVTFKNLNGLKRLGGNLWEQTQASGPPRPSETARVRQGFLEESNTNPLEAMINLVDLFREYEALQRTLKTQDELDSKSATEVGRVG</sequence>
<dbReference type="PANTHER" id="PTHR30435:SF19">
    <property type="entry name" value="FLAGELLAR BASAL-BODY ROD PROTEIN FLGG"/>
    <property type="match status" value="1"/>
</dbReference>
<feature type="domain" description="Flagellar basal-body/hook protein C-terminal" evidence="5">
    <location>
        <begin position="178"/>
        <end position="221"/>
    </location>
</feature>
<evidence type="ECO:0000256" key="3">
    <source>
        <dbReference type="ARBA" id="ARBA00023143"/>
    </source>
</evidence>
<evidence type="ECO:0000259" key="6">
    <source>
        <dbReference type="Pfam" id="PF22692"/>
    </source>
</evidence>
<dbReference type="InterPro" id="IPR037925">
    <property type="entry name" value="FlgE/F/G-like"/>
</dbReference>
<keyword evidence="7" id="KW-0966">Cell projection</keyword>
<evidence type="ECO:0000313" key="7">
    <source>
        <dbReference type="EMBL" id="OCC15551.1"/>
    </source>
</evidence>
<dbReference type="PANTHER" id="PTHR30435">
    <property type="entry name" value="FLAGELLAR PROTEIN"/>
    <property type="match status" value="1"/>
</dbReference>
<name>A0A1B9F701_9BACT</name>
<dbReference type="Pfam" id="PF06429">
    <property type="entry name" value="Flg_bbr_C"/>
    <property type="match status" value="1"/>
</dbReference>
<keyword evidence="7" id="KW-0282">Flagellum</keyword>
<keyword evidence="3 4" id="KW-0975">Bacterial flagellum</keyword>
<keyword evidence="7" id="KW-0969">Cilium</keyword>
<protein>
    <submittedName>
        <fullName evidence="7">Flagellar basal-body rod protein FlgF</fullName>
    </submittedName>
</protein>
<dbReference type="NCBIfam" id="TIGR03506">
    <property type="entry name" value="FlgEFG_subfam"/>
    <property type="match status" value="1"/>
</dbReference>
<dbReference type="SUPFAM" id="SSF117143">
    <property type="entry name" value="Flagellar hook protein flgE"/>
    <property type="match status" value="1"/>
</dbReference>
<proteinExistence type="inferred from homology"/>
<evidence type="ECO:0000313" key="8">
    <source>
        <dbReference type="Proteomes" id="UP000093080"/>
    </source>
</evidence>
<reference evidence="7 8" key="1">
    <citation type="submission" date="2016-06" db="EMBL/GenBank/DDBJ databases">
        <title>Respiratory ammonification of nitrate coupled to the oxidation of elemental sulfur in deep-sea autotrophic thermophilic bacteria.</title>
        <authorList>
            <person name="Slobodkina G.B."/>
            <person name="Mardanov A.V."/>
            <person name="Ravin N.V."/>
            <person name="Frolova A.A."/>
            <person name="Viryasiv M.B."/>
            <person name="Chernyh N.A."/>
            <person name="Bonch-Osmolovskaya E.A."/>
            <person name="Slobodkin A.I."/>
        </authorList>
    </citation>
    <scope>NUCLEOTIDE SEQUENCE [LARGE SCALE GENOMIC DNA]</scope>
    <source>
        <strain evidence="7 8">S69</strain>
    </source>
</reference>
<comment type="caution">
    <text evidence="7">The sequence shown here is derived from an EMBL/GenBank/DDBJ whole genome shotgun (WGS) entry which is preliminary data.</text>
</comment>
<dbReference type="STRING" id="1156395.DBT_0902"/>
<gene>
    <name evidence="7" type="ORF">DBT_0902</name>
</gene>
<dbReference type="EMBL" id="MAGO01000004">
    <property type="protein sequence ID" value="OCC15551.1"/>
    <property type="molecule type" value="Genomic_DNA"/>
</dbReference>
<dbReference type="InterPro" id="IPR053967">
    <property type="entry name" value="LlgE_F_G-like_D1"/>
</dbReference>
<evidence type="ECO:0000256" key="2">
    <source>
        <dbReference type="ARBA" id="ARBA00009677"/>
    </source>
</evidence>
<comment type="subcellular location">
    <subcellularLocation>
        <location evidence="1 4">Bacterial flagellum basal body</location>
    </subcellularLocation>
</comment>
<organism evidence="7 8">
    <name type="scientific">Dissulfuribacter thermophilus</name>
    <dbReference type="NCBI Taxonomy" id="1156395"/>
    <lineage>
        <taxon>Bacteria</taxon>
        <taxon>Pseudomonadati</taxon>
        <taxon>Thermodesulfobacteriota</taxon>
        <taxon>Dissulfuribacteria</taxon>
        <taxon>Dissulfuribacterales</taxon>
        <taxon>Dissulfuribacteraceae</taxon>
        <taxon>Dissulfuribacter</taxon>
    </lineage>
</organism>
<dbReference type="GO" id="GO:0009425">
    <property type="term" value="C:bacterial-type flagellum basal body"/>
    <property type="evidence" value="ECO:0007669"/>
    <property type="project" value="UniProtKB-SubCell"/>
</dbReference>
<comment type="similarity">
    <text evidence="2 4">Belongs to the flagella basal body rod proteins family.</text>
</comment>
<dbReference type="Proteomes" id="UP000093080">
    <property type="component" value="Unassembled WGS sequence"/>
</dbReference>
<feature type="domain" description="Flagellar hook protein FlgE/F/G-like D1" evidence="6">
    <location>
        <begin position="67"/>
        <end position="130"/>
    </location>
</feature>
<accession>A0A1B9F701</accession>
<dbReference type="GO" id="GO:0071978">
    <property type="term" value="P:bacterial-type flagellum-dependent swarming motility"/>
    <property type="evidence" value="ECO:0007669"/>
    <property type="project" value="TreeGrafter"/>
</dbReference>